<accession>A0A212L702</accession>
<organism evidence="1">
    <name type="scientific">uncultured Desulfovibrio sp</name>
    <dbReference type="NCBI Taxonomy" id="167968"/>
    <lineage>
        <taxon>Bacteria</taxon>
        <taxon>Pseudomonadati</taxon>
        <taxon>Thermodesulfobacteriota</taxon>
        <taxon>Desulfovibrionia</taxon>
        <taxon>Desulfovibrionales</taxon>
        <taxon>Desulfovibrionaceae</taxon>
        <taxon>Desulfovibrio</taxon>
        <taxon>environmental samples</taxon>
    </lineage>
</organism>
<gene>
    <name evidence="1" type="ORF">KL86DES1_21248</name>
</gene>
<sequence>MISVKSFSLWNSDLAEAFTNAMLQRVNVRVRCCILHEGKPADVLLHGRFRKVEGREVHFVVRHKEITQGKCKSEENTCEYFFCLEEETPSGRIRLGYQGAGLVLEVSYNEKNELRSLFLRLANTCSTRKMRRDRRVPWSNERSRLAGVMPLEEVPSTRAELRDLLTLYYNSGQPNPLPLVNLSAGGACACVSEEIAQYSRSGNIFYLFFIVPSRSPASAPPHIFLSKKMGISRNLCEKGAGLRLLFAEELNWEFPGPTLQWNDILASGSDRLRACLDEYPDDDDEALLTA</sequence>
<protein>
    <submittedName>
        <fullName evidence="1">Uncharacterized protein</fullName>
    </submittedName>
</protein>
<dbReference type="AlphaFoldDB" id="A0A212L702"/>
<dbReference type="RefSeq" id="WP_179980655.1">
    <property type="nucleotide sequence ID" value="NZ_LT608333.1"/>
</dbReference>
<evidence type="ECO:0000313" key="1">
    <source>
        <dbReference type="EMBL" id="SCM73354.1"/>
    </source>
</evidence>
<dbReference type="EMBL" id="FMJC01000002">
    <property type="protein sequence ID" value="SCM73354.1"/>
    <property type="molecule type" value="Genomic_DNA"/>
</dbReference>
<proteinExistence type="predicted"/>
<name>A0A212L702_9BACT</name>
<reference evidence="1" key="1">
    <citation type="submission" date="2016-08" db="EMBL/GenBank/DDBJ databases">
        <authorList>
            <person name="Seilhamer J.J."/>
        </authorList>
    </citation>
    <scope>NUCLEOTIDE SEQUENCE</scope>
    <source>
        <strain evidence="1">86-1</strain>
    </source>
</reference>